<gene>
    <name evidence="1" type="ORF">E6H04_13265</name>
</gene>
<dbReference type="AlphaFoldDB" id="A0A537J325"/>
<accession>A0A537J325</accession>
<dbReference type="EMBL" id="VBAO01000414">
    <property type="protein sequence ID" value="TMI77971.1"/>
    <property type="molecule type" value="Genomic_DNA"/>
</dbReference>
<organism evidence="1 2">
    <name type="scientific">Candidatus Segetimicrobium genomatis</name>
    <dbReference type="NCBI Taxonomy" id="2569760"/>
    <lineage>
        <taxon>Bacteria</taxon>
        <taxon>Bacillati</taxon>
        <taxon>Candidatus Sysuimicrobiota</taxon>
        <taxon>Candidatus Sysuimicrobiia</taxon>
        <taxon>Candidatus Sysuimicrobiales</taxon>
        <taxon>Candidatus Segetimicrobiaceae</taxon>
        <taxon>Candidatus Segetimicrobium</taxon>
    </lineage>
</organism>
<dbReference type="Proteomes" id="UP000320048">
    <property type="component" value="Unassembled WGS sequence"/>
</dbReference>
<evidence type="ECO:0000313" key="1">
    <source>
        <dbReference type="EMBL" id="TMI77971.1"/>
    </source>
</evidence>
<name>A0A537J325_9BACT</name>
<protein>
    <submittedName>
        <fullName evidence="1">Uncharacterized protein</fullName>
    </submittedName>
</protein>
<proteinExistence type="predicted"/>
<comment type="caution">
    <text evidence="1">The sequence shown here is derived from an EMBL/GenBank/DDBJ whole genome shotgun (WGS) entry which is preliminary data.</text>
</comment>
<sequence length="96" mass="10483">MERVIKYQRTYEIVRERLGSNTSGAIDTPSAVCRFVVVRADGQVVKSATAHLAGPGVYGIDLREGLGPGAYSIQVAVFLDDNQMNPEIKSVGYRRP</sequence>
<reference evidence="1 2" key="1">
    <citation type="journal article" date="2019" name="Nat. Microbiol.">
        <title>Mediterranean grassland soil C-N compound turnover is dependent on rainfall and depth, and is mediated by genomically divergent microorganisms.</title>
        <authorList>
            <person name="Diamond S."/>
            <person name="Andeer P.F."/>
            <person name="Li Z."/>
            <person name="Crits-Christoph A."/>
            <person name="Burstein D."/>
            <person name="Anantharaman K."/>
            <person name="Lane K.R."/>
            <person name="Thomas B.C."/>
            <person name="Pan C."/>
            <person name="Northen T.R."/>
            <person name="Banfield J.F."/>
        </authorList>
    </citation>
    <scope>NUCLEOTIDE SEQUENCE [LARGE SCALE GENOMIC DNA]</scope>
    <source>
        <strain evidence="1">NP_7</strain>
    </source>
</reference>
<evidence type="ECO:0000313" key="2">
    <source>
        <dbReference type="Proteomes" id="UP000320048"/>
    </source>
</evidence>